<dbReference type="EMBL" id="AP017424">
    <property type="protein sequence ID" value="BAU87238.1"/>
    <property type="molecule type" value="Genomic_DNA"/>
</dbReference>
<gene>
    <name evidence="2" type="ORF">SLA_6370</name>
</gene>
<accession>A0A169PC15</accession>
<evidence type="ECO:0000313" key="2">
    <source>
        <dbReference type="EMBL" id="BAU87238.1"/>
    </source>
</evidence>
<proteinExistence type="predicted"/>
<dbReference type="Proteomes" id="UP000217676">
    <property type="component" value="Chromosome"/>
</dbReference>
<dbReference type="KEGG" id="slau:SLA_6370"/>
<sequence length="834" mass="90462">METVALGFDDVLHAPLGKLKEAVTDWSQMVSKLEILAEDAGKGMKAKSDRADWKGVNADVTRPFIAKTAKEFDDAAKAAKGVHSVLEEGYASFQRAKQALWKIVDEEAPARRVSVAADGTVRASSPLEQSVDTAGKHDPDYQVALRKERADIAYIEGRIRSVLEEADEADRDITKTLRANLGDNPHDFTSPVYAGTDEMNAARAADLARKGDRATDQELKELRGLLHDHSRSPEFATAFYERLGPDQSVKFFADLTLNGEGDSKERAQTVKALQKDLGLALATATDGDHRPHLSEQWQTDLRRVGASLIDVDPGRRANYQPYGYQILGNILRYGEYDRRFLTPLAEHAAQLQANDPEIWKRSVPQNEPYIGINLNPAGGDGSSGFNAMTGILEALGHSPEAAKDFFDGKMTPYSLDGQKMDKAYFDREVTGGLGVETLDSWNLRQDADGNLYLKDLQPDSGLGGKTYADYFEMFTDKDYPWFDDRSETGPAIGDGDGEEAWEKAAEKANDAGPNALGHALEAAVSGRAYDEETSHAKPVPHTDDQAELMHRVVEKFGNDPGNELISVKGEGEEQKRGPLTAMNDSLGNMTAEYMRDFQKGMGASRIETNGCDADLQALNDGQITRFLGAVGKDPDAYGAIVNAQQATTTDLMNGLADGYVEGGRKDDFGDVRKDVETYTKPGATIAGIVSEARAEAMYVEKTAGDSEFNEGLKEGTKWADRAFGVVSKPLEASGVGSPLAWVVEDIKESVTKNYERDTGEEAVTSSSEYLDKQRQASATAARQAAELGAKEAGLSVEEQRKFGDDAENAANAGYDEGRGRQSGYVPPAKSGGDG</sequence>
<feature type="region of interest" description="Disordered" evidence="1">
    <location>
        <begin position="797"/>
        <end position="834"/>
    </location>
</feature>
<organism evidence="2 3">
    <name type="scientific">Streptomyces laurentii</name>
    <dbReference type="NCBI Taxonomy" id="39478"/>
    <lineage>
        <taxon>Bacteria</taxon>
        <taxon>Bacillati</taxon>
        <taxon>Actinomycetota</taxon>
        <taxon>Actinomycetes</taxon>
        <taxon>Kitasatosporales</taxon>
        <taxon>Streptomycetaceae</taxon>
        <taxon>Streptomyces</taxon>
    </lineage>
</organism>
<evidence type="ECO:0008006" key="4">
    <source>
        <dbReference type="Google" id="ProtNLM"/>
    </source>
</evidence>
<reference evidence="2 3" key="1">
    <citation type="journal article" date="2016" name="Genome Announc.">
        <title>Complete Genome Sequence of Thiostrepton-Producing Streptomyces laurentii ATCC 31255.</title>
        <authorList>
            <person name="Doi K."/>
            <person name="Fujino Y."/>
            <person name="Nagayoshi Y."/>
            <person name="Ohshima T."/>
            <person name="Ogata S."/>
        </authorList>
    </citation>
    <scope>NUCLEOTIDE SEQUENCE [LARGE SCALE GENOMIC DNA]</scope>
    <source>
        <strain evidence="2 3">ATCC 31255</strain>
    </source>
</reference>
<evidence type="ECO:0000256" key="1">
    <source>
        <dbReference type="SAM" id="MobiDB-lite"/>
    </source>
</evidence>
<dbReference type="AlphaFoldDB" id="A0A169PC15"/>
<protein>
    <recommendedName>
        <fullName evidence="4">AG2 protein</fullName>
    </recommendedName>
</protein>
<evidence type="ECO:0000313" key="3">
    <source>
        <dbReference type="Proteomes" id="UP000217676"/>
    </source>
</evidence>
<name>A0A169PC15_STRLU</name>
<keyword evidence="3" id="KW-1185">Reference proteome</keyword>